<sequence>MRRHRMVNMILVAANRTGGPIEQVKIAIGSKMLVCLPKLAAGEMSLPTEYNGPTGSHVWRVWLVDENGKRRRGKAICPVTRKDDNRCAVVTLHLGDFVVTKRRCRAVS</sequence>
<protein>
    <submittedName>
        <fullName evidence="1">Uncharacterized protein</fullName>
    </submittedName>
</protein>
<accession>A0ABV8UEE4</accession>
<evidence type="ECO:0000313" key="2">
    <source>
        <dbReference type="Proteomes" id="UP001595776"/>
    </source>
</evidence>
<comment type="caution">
    <text evidence="1">The sequence shown here is derived from an EMBL/GenBank/DDBJ whole genome shotgun (WGS) entry which is preliminary data.</text>
</comment>
<proteinExistence type="predicted"/>
<evidence type="ECO:0000313" key="1">
    <source>
        <dbReference type="EMBL" id="MFC4349128.1"/>
    </source>
</evidence>
<keyword evidence="2" id="KW-1185">Reference proteome</keyword>
<dbReference type="EMBL" id="JBHSCR010000014">
    <property type="protein sequence ID" value="MFC4349128.1"/>
    <property type="molecule type" value="Genomic_DNA"/>
</dbReference>
<name>A0ABV8UEE4_9PROT</name>
<gene>
    <name evidence="1" type="ORF">ACFO5Q_14835</name>
</gene>
<dbReference type="RefSeq" id="WP_156431860.1">
    <property type="nucleotide sequence ID" value="NZ_JBHSCR010000014.1"/>
</dbReference>
<reference evidence="2" key="1">
    <citation type="journal article" date="2019" name="Int. J. Syst. Evol. Microbiol.">
        <title>The Global Catalogue of Microorganisms (GCM) 10K type strain sequencing project: providing services to taxonomists for standard genome sequencing and annotation.</title>
        <authorList>
            <consortium name="The Broad Institute Genomics Platform"/>
            <consortium name="The Broad Institute Genome Sequencing Center for Infectious Disease"/>
            <person name="Wu L."/>
            <person name="Ma J."/>
        </authorList>
    </citation>
    <scope>NUCLEOTIDE SEQUENCE [LARGE SCALE GENOMIC DNA]</scope>
    <source>
        <strain evidence="2">CGMCC 1.15304</strain>
    </source>
</reference>
<organism evidence="1 2">
    <name type="scientific">Kordiimonas lipolytica</name>
    <dbReference type="NCBI Taxonomy" id="1662421"/>
    <lineage>
        <taxon>Bacteria</taxon>
        <taxon>Pseudomonadati</taxon>
        <taxon>Pseudomonadota</taxon>
        <taxon>Alphaproteobacteria</taxon>
        <taxon>Kordiimonadales</taxon>
        <taxon>Kordiimonadaceae</taxon>
        <taxon>Kordiimonas</taxon>
    </lineage>
</organism>
<dbReference type="Proteomes" id="UP001595776">
    <property type="component" value="Unassembled WGS sequence"/>
</dbReference>